<dbReference type="Proteomes" id="UP000293952">
    <property type="component" value="Unassembled WGS sequence"/>
</dbReference>
<dbReference type="InterPro" id="IPR012677">
    <property type="entry name" value="Nucleotide-bd_a/b_plait_sf"/>
</dbReference>
<feature type="domain" description="RRM" evidence="3">
    <location>
        <begin position="2"/>
        <end position="80"/>
    </location>
</feature>
<dbReference type="PANTHER" id="PTHR48027">
    <property type="entry name" value="HETEROGENEOUS NUCLEAR RIBONUCLEOPROTEIN 87F-RELATED"/>
    <property type="match status" value="1"/>
</dbReference>
<dbReference type="InterPro" id="IPR052462">
    <property type="entry name" value="SLIRP/GR-RBP-like"/>
</dbReference>
<name>A0A4V1WFW4_9FLAO</name>
<protein>
    <recommendedName>
        <fullName evidence="3">RRM domain-containing protein</fullName>
    </recommendedName>
</protein>
<dbReference type="SUPFAM" id="SSF54928">
    <property type="entry name" value="RNA-binding domain, RBD"/>
    <property type="match status" value="1"/>
</dbReference>
<evidence type="ECO:0000313" key="4">
    <source>
        <dbReference type="EMBL" id="RYM34606.1"/>
    </source>
</evidence>
<dbReference type="InterPro" id="IPR035979">
    <property type="entry name" value="RBD_domain_sf"/>
</dbReference>
<evidence type="ECO:0000313" key="5">
    <source>
        <dbReference type="Proteomes" id="UP000293952"/>
    </source>
</evidence>
<keyword evidence="5" id="KW-1185">Reference proteome</keyword>
<dbReference type="InterPro" id="IPR000504">
    <property type="entry name" value="RRM_dom"/>
</dbReference>
<feature type="compositionally biased region" description="Basic and acidic residues" evidence="2">
    <location>
        <begin position="79"/>
        <end position="146"/>
    </location>
</feature>
<evidence type="ECO:0000259" key="3">
    <source>
        <dbReference type="PROSITE" id="PS50102"/>
    </source>
</evidence>
<dbReference type="GO" id="GO:0003723">
    <property type="term" value="F:RNA binding"/>
    <property type="evidence" value="ECO:0007669"/>
    <property type="project" value="UniProtKB-KW"/>
</dbReference>
<sequence length="156" mass="18100">MTNIFIANLDFGITSDDLRATFSQFGEVTYAHVVYDNKTKKSKGFGYIEMEDLSQANTAINSLNGMDVNGRVLDVKLATPKEKRPQTIDNPKPKETFAPKTSRETRKPREPREPREVREPRAPRPPREDNVERKEVKEVKTVEKRVMRPRRKKKED</sequence>
<organism evidence="4 5">
    <name type="scientific">Brumimicrobium glaciale</name>
    <dbReference type="NCBI Taxonomy" id="200475"/>
    <lineage>
        <taxon>Bacteria</taxon>
        <taxon>Pseudomonadati</taxon>
        <taxon>Bacteroidota</taxon>
        <taxon>Flavobacteriia</taxon>
        <taxon>Flavobacteriales</taxon>
        <taxon>Crocinitomicaceae</taxon>
        <taxon>Brumimicrobium</taxon>
    </lineage>
</organism>
<evidence type="ECO:0000256" key="1">
    <source>
        <dbReference type="ARBA" id="ARBA00022884"/>
    </source>
</evidence>
<feature type="compositionally biased region" description="Basic residues" evidence="2">
    <location>
        <begin position="147"/>
        <end position="156"/>
    </location>
</feature>
<evidence type="ECO:0000256" key="2">
    <source>
        <dbReference type="SAM" id="MobiDB-lite"/>
    </source>
</evidence>
<dbReference type="RefSeq" id="WP_130092615.1">
    <property type="nucleotide sequence ID" value="NZ_SETE01000002.1"/>
</dbReference>
<dbReference type="Gene3D" id="3.30.70.330">
    <property type="match status" value="1"/>
</dbReference>
<keyword evidence="1" id="KW-0694">RNA-binding</keyword>
<dbReference type="OrthoDB" id="9798855at2"/>
<comment type="caution">
    <text evidence="4">The sequence shown here is derived from an EMBL/GenBank/DDBJ whole genome shotgun (WGS) entry which is preliminary data.</text>
</comment>
<reference evidence="4 5" key="1">
    <citation type="submission" date="2019-02" db="EMBL/GenBank/DDBJ databases">
        <title>Genome sequence of the sea-ice species Brumimicrobium glaciale.</title>
        <authorList>
            <person name="Bowman J.P."/>
        </authorList>
    </citation>
    <scope>NUCLEOTIDE SEQUENCE [LARGE SCALE GENOMIC DNA]</scope>
    <source>
        <strain evidence="4 5">IC156</strain>
    </source>
</reference>
<accession>A0A4V1WFW4</accession>
<dbReference type="AlphaFoldDB" id="A0A4V1WFW4"/>
<dbReference type="EMBL" id="SETE01000002">
    <property type="protein sequence ID" value="RYM34606.1"/>
    <property type="molecule type" value="Genomic_DNA"/>
</dbReference>
<gene>
    <name evidence="4" type="ORF">ERX46_04325</name>
</gene>
<dbReference type="Pfam" id="PF00076">
    <property type="entry name" value="RRM_1"/>
    <property type="match status" value="1"/>
</dbReference>
<dbReference type="PROSITE" id="PS50102">
    <property type="entry name" value="RRM"/>
    <property type="match status" value="1"/>
</dbReference>
<dbReference type="SMART" id="SM00360">
    <property type="entry name" value="RRM"/>
    <property type="match status" value="1"/>
</dbReference>
<feature type="region of interest" description="Disordered" evidence="2">
    <location>
        <begin position="77"/>
        <end position="156"/>
    </location>
</feature>
<proteinExistence type="predicted"/>